<comment type="caution">
    <text evidence="2">The sequence shown here is derived from an EMBL/GenBank/DDBJ whole genome shotgun (WGS) entry which is preliminary data.</text>
</comment>
<organism evidence="2 3">
    <name type="scientific">Etheostoma spectabile</name>
    <name type="common">orangethroat darter</name>
    <dbReference type="NCBI Taxonomy" id="54343"/>
    <lineage>
        <taxon>Eukaryota</taxon>
        <taxon>Metazoa</taxon>
        <taxon>Chordata</taxon>
        <taxon>Craniata</taxon>
        <taxon>Vertebrata</taxon>
        <taxon>Euteleostomi</taxon>
        <taxon>Actinopterygii</taxon>
        <taxon>Neopterygii</taxon>
        <taxon>Teleostei</taxon>
        <taxon>Neoteleostei</taxon>
        <taxon>Acanthomorphata</taxon>
        <taxon>Eupercaria</taxon>
        <taxon>Perciformes</taxon>
        <taxon>Percoidei</taxon>
        <taxon>Percidae</taxon>
        <taxon>Etheostomatinae</taxon>
        <taxon>Etheostoma</taxon>
    </lineage>
</organism>
<name>A0A5J5DGI3_9PERO</name>
<evidence type="ECO:0000256" key="1">
    <source>
        <dbReference type="SAM" id="MobiDB-lite"/>
    </source>
</evidence>
<evidence type="ECO:0000313" key="3">
    <source>
        <dbReference type="Proteomes" id="UP000327493"/>
    </source>
</evidence>
<dbReference type="AlphaFoldDB" id="A0A5J5DGI3"/>
<feature type="region of interest" description="Disordered" evidence="1">
    <location>
        <begin position="61"/>
        <end position="94"/>
    </location>
</feature>
<keyword evidence="3" id="KW-1185">Reference proteome</keyword>
<proteinExistence type="predicted"/>
<accession>A0A5J5DGI3</accession>
<gene>
    <name evidence="2" type="ORF">FQN60_017902</name>
</gene>
<sequence length="137" mass="15446">MAVNRRPPFPLTGGFVRSVMVRVQLLFTHFCRRGRHVFASWGELKFSVQKPTTCCCPHNVAADERGSHSNRRSRAPFNTNAPRRMEKRRAPPLKEHVVMQQPMPSPEQAISTVRIAAAAVVLAPERNSAIPLQKETH</sequence>
<reference evidence="2 3" key="1">
    <citation type="submission" date="2019-08" db="EMBL/GenBank/DDBJ databases">
        <title>A chromosome-level genome assembly, high-density linkage maps, and genome scans reveal the genomic architecture of hybrid incompatibilities underlying speciation via character displacement in darters (Percidae: Etheostominae).</title>
        <authorList>
            <person name="Moran R.L."/>
            <person name="Catchen J.M."/>
            <person name="Fuller R.C."/>
        </authorList>
    </citation>
    <scope>NUCLEOTIDE SEQUENCE [LARGE SCALE GENOMIC DNA]</scope>
    <source>
        <strain evidence="2">EspeVRDwgs_2016</strain>
        <tissue evidence="2">Muscle</tissue>
    </source>
</reference>
<evidence type="ECO:0000313" key="2">
    <source>
        <dbReference type="EMBL" id="KAA8592447.1"/>
    </source>
</evidence>
<dbReference type="Proteomes" id="UP000327493">
    <property type="component" value="Chromosome 5"/>
</dbReference>
<protein>
    <submittedName>
        <fullName evidence="2">Uncharacterized protein</fullName>
    </submittedName>
</protein>
<dbReference type="EMBL" id="VOFY01000005">
    <property type="protein sequence ID" value="KAA8592447.1"/>
    <property type="molecule type" value="Genomic_DNA"/>
</dbReference>